<organism evidence="1 2">
    <name type="scientific">Actinomadura soli</name>
    <dbReference type="NCBI Taxonomy" id="2508997"/>
    <lineage>
        <taxon>Bacteria</taxon>
        <taxon>Bacillati</taxon>
        <taxon>Actinomycetota</taxon>
        <taxon>Actinomycetes</taxon>
        <taxon>Streptosporangiales</taxon>
        <taxon>Thermomonosporaceae</taxon>
        <taxon>Actinomadura</taxon>
    </lineage>
</organism>
<reference evidence="1 2" key="1">
    <citation type="submission" date="2019-05" db="EMBL/GenBank/DDBJ databases">
        <title>Draft genome sequence of Actinomadura sp. 14C53.</title>
        <authorList>
            <person name="Saricaoglu S."/>
            <person name="Isik K."/>
        </authorList>
    </citation>
    <scope>NUCLEOTIDE SEQUENCE [LARGE SCALE GENOMIC DNA]</scope>
    <source>
        <strain evidence="1 2">14C53</strain>
    </source>
</reference>
<dbReference type="InterPro" id="IPR002514">
    <property type="entry name" value="Transposase_8"/>
</dbReference>
<dbReference type="Gene3D" id="1.10.10.60">
    <property type="entry name" value="Homeodomain-like"/>
    <property type="match status" value="1"/>
</dbReference>
<dbReference type="GO" id="GO:0004803">
    <property type="term" value="F:transposase activity"/>
    <property type="evidence" value="ECO:0007669"/>
    <property type="project" value="InterPro"/>
</dbReference>
<dbReference type="GO" id="GO:0006313">
    <property type="term" value="P:DNA transposition"/>
    <property type="evidence" value="ECO:0007669"/>
    <property type="project" value="InterPro"/>
</dbReference>
<sequence length="98" mass="11427">MARQRRHFTQEHKDEIVRMVLDGPRPIAHVAREVGIHDTTLGNWVKDYRRRHGGDSAAASAGEPRSARERELEREVRKLREENEFLVKAAAFFAKDHR</sequence>
<dbReference type="Proteomes" id="UP000309174">
    <property type="component" value="Unassembled WGS sequence"/>
</dbReference>
<dbReference type="RefSeq" id="WP_138643482.1">
    <property type="nucleotide sequence ID" value="NZ_VCKW01000008.1"/>
</dbReference>
<dbReference type="PANTHER" id="PTHR33215">
    <property type="entry name" value="PROTEIN DISTAL ANTENNA"/>
    <property type="match status" value="1"/>
</dbReference>
<dbReference type="GO" id="GO:0003677">
    <property type="term" value="F:DNA binding"/>
    <property type="evidence" value="ECO:0007669"/>
    <property type="project" value="InterPro"/>
</dbReference>
<evidence type="ECO:0000313" key="1">
    <source>
        <dbReference type="EMBL" id="TMR06865.1"/>
    </source>
</evidence>
<dbReference type="SUPFAM" id="SSF46689">
    <property type="entry name" value="Homeodomain-like"/>
    <property type="match status" value="1"/>
</dbReference>
<proteinExistence type="predicted"/>
<gene>
    <name evidence="1" type="ORF">ETD83_03025</name>
</gene>
<comment type="caution">
    <text evidence="1">The sequence shown here is derived from an EMBL/GenBank/DDBJ whole genome shotgun (WGS) entry which is preliminary data.</text>
</comment>
<name>A0A5C4JIZ2_9ACTN</name>
<dbReference type="InterPro" id="IPR009057">
    <property type="entry name" value="Homeodomain-like_sf"/>
</dbReference>
<dbReference type="InterPro" id="IPR051839">
    <property type="entry name" value="RD_transcriptional_regulator"/>
</dbReference>
<dbReference type="OrthoDB" id="52928at2"/>
<dbReference type="AlphaFoldDB" id="A0A5C4JIZ2"/>
<keyword evidence="2" id="KW-1185">Reference proteome</keyword>
<protein>
    <submittedName>
        <fullName evidence="1">Transposase</fullName>
    </submittedName>
</protein>
<evidence type="ECO:0000313" key="2">
    <source>
        <dbReference type="Proteomes" id="UP000309174"/>
    </source>
</evidence>
<dbReference type="Pfam" id="PF01527">
    <property type="entry name" value="HTH_Tnp_1"/>
    <property type="match status" value="1"/>
</dbReference>
<dbReference type="EMBL" id="VCKW01000008">
    <property type="protein sequence ID" value="TMR06865.1"/>
    <property type="molecule type" value="Genomic_DNA"/>
</dbReference>
<dbReference type="PANTHER" id="PTHR33215:SF13">
    <property type="entry name" value="PROTEIN DISTAL ANTENNA"/>
    <property type="match status" value="1"/>
</dbReference>
<accession>A0A5C4JIZ2</accession>